<evidence type="ECO:0000256" key="5">
    <source>
        <dbReference type="ARBA" id="ARBA00022692"/>
    </source>
</evidence>
<dbReference type="PANTHER" id="PTHR42929">
    <property type="entry name" value="INNER MEMBRANE ABC TRANSPORTER PERMEASE PROTEIN YDCU-RELATED-RELATED"/>
    <property type="match status" value="1"/>
</dbReference>
<dbReference type="AlphaFoldDB" id="A0A9Q9P994"/>
<name>A0A9Q9P994_9MICO</name>
<comment type="subcellular location">
    <subcellularLocation>
        <location evidence="1 8">Cell membrane</location>
        <topology evidence="1 8">Multi-pass membrane protein</topology>
    </subcellularLocation>
</comment>
<dbReference type="SUPFAM" id="SSF161098">
    <property type="entry name" value="MetI-like"/>
    <property type="match status" value="1"/>
</dbReference>
<evidence type="ECO:0000256" key="1">
    <source>
        <dbReference type="ARBA" id="ARBA00004651"/>
    </source>
</evidence>
<organism evidence="11 12">
    <name type="scientific">Curtobacterium poinsettiae</name>
    <dbReference type="NCBI Taxonomy" id="159612"/>
    <lineage>
        <taxon>Bacteria</taxon>
        <taxon>Bacillati</taxon>
        <taxon>Actinomycetota</taxon>
        <taxon>Actinomycetes</taxon>
        <taxon>Micrococcales</taxon>
        <taxon>Microbacteriaceae</taxon>
        <taxon>Curtobacterium</taxon>
    </lineage>
</organism>
<evidence type="ECO:0000256" key="6">
    <source>
        <dbReference type="ARBA" id="ARBA00022989"/>
    </source>
</evidence>
<feature type="transmembrane region" description="Helical" evidence="8">
    <location>
        <begin position="284"/>
        <end position="304"/>
    </location>
</feature>
<evidence type="ECO:0000256" key="9">
    <source>
        <dbReference type="SAM" id="MobiDB-lite"/>
    </source>
</evidence>
<dbReference type="Proteomes" id="UP001062223">
    <property type="component" value="Chromosome"/>
</dbReference>
<feature type="transmembrane region" description="Helical" evidence="8">
    <location>
        <begin position="226"/>
        <end position="248"/>
    </location>
</feature>
<keyword evidence="5 8" id="KW-0812">Transmembrane</keyword>
<evidence type="ECO:0000256" key="3">
    <source>
        <dbReference type="ARBA" id="ARBA00022448"/>
    </source>
</evidence>
<protein>
    <submittedName>
        <fullName evidence="11">ABC transporter permease</fullName>
    </submittedName>
</protein>
<feature type="compositionally biased region" description="Gly residues" evidence="9">
    <location>
        <begin position="8"/>
        <end position="20"/>
    </location>
</feature>
<dbReference type="InterPro" id="IPR035906">
    <property type="entry name" value="MetI-like_sf"/>
</dbReference>
<gene>
    <name evidence="11" type="ORF">OE229_02940</name>
</gene>
<dbReference type="Gene3D" id="1.10.3720.10">
    <property type="entry name" value="MetI-like"/>
    <property type="match status" value="1"/>
</dbReference>
<dbReference type="GO" id="GO:0055085">
    <property type="term" value="P:transmembrane transport"/>
    <property type="evidence" value="ECO:0007669"/>
    <property type="project" value="InterPro"/>
</dbReference>
<evidence type="ECO:0000259" key="10">
    <source>
        <dbReference type="PROSITE" id="PS50928"/>
    </source>
</evidence>
<evidence type="ECO:0000256" key="4">
    <source>
        <dbReference type="ARBA" id="ARBA00022475"/>
    </source>
</evidence>
<feature type="transmembrane region" description="Helical" evidence="8">
    <location>
        <begin position="133"/>
        <end position="156"/>
    </location>
</feature>
<keyword evidence="4" id="KW-1003">Cell membrane</keyword>
<dbReference type="InterPro" id="IPR000515">
    <property type="entry name" value="MetI-like"/>
</dbReference>
<keyword evidence="7 8" id="KW-0472">Membrane</keyword>
<dbReference type="CDD" id="cd06261">
    <property type="entry name" value="TM_PBP2"/>
    <property type="match status" value="1"/>
</dbReference>
<dbReference type="GO" id="GO:0005886">
    <property type="term" value="C:plasma membrane"/>
    <property type="evidence" value="ECO:0007669"/>
    <property type="project" value="UniProtKB-SubCell"/>
</dbReference>
<dbReference type="Pfam" id="PF00528">
    <property type="entry name" value="BPD_transp_1"/>
    <property type="match status" value="1"/>
</dbReference>
<evidence type="ECO:0000313" key="12">
    <source>
        <dbReference type="Proteomes" id="UP001062223"/>
    </source>
</evidence>
<evidence type="ECO:0000256" key="7">
    <source>
        <dbReference type="ARBA" id="ARBA00023136"/>
    </source>
</evidence>
<dbReference type="EMBL" id="CP106879">
    <property type="protein sequence ID" value="UYC81434.1"/>
    <property type="molecule type" value="Genomic_DNA"/>
</dbReference>
<reference evidence="11" key="1">
    <citation type="submission" date="2022-09" db="EMBL/GenBank/DDBJ databases">
        <title>Taxonomy of Curtobacterium flaccumfaciens.</title>
        <authorList>
            <person name="Osdaghi E."/>
            <person name="Taghavi S.M."/>
            <person name="Hamidizade M."/>
            <person name="Abachi H."/>
            <person name="Fazliarab A."/>
            <person name="Baeyen S."/>
            <person name="Portier P."/>
            <person name="Van Vaerenbergh J."/>
            <person name="Jacques M.-A."/>
        </authorList>
    </citation>
    <scope>NUCLEOTIDE SEQUENCE</scope>
    <source>
        <strain evidence="11">AGQB46</strain>
    </source>
</reference>
<feature type="transmembrane region" description="Helical" evidence="8">
    <location>
        <begin position="176"/>
        <end position="205"/>
    </location>
</feature>
<evidence type="ECO:0000256" key="2">
    <source>
        <dbReference type="ARBA" id="ARBA00007069"/>
    </source>
</evidence>
<dbReference type="RefSeq" id="WP_259578642.1">
    <property type="nucleotide sequence ID" value="NZ_CP106879.1"/>
</dbReference>
<feature type="region of interest" description="Disordered" evidence="9">
    <location>
        <begin position="1"/>
        <end position="29"/>
    </location>
</feature>
<dbReference type="PANTHER" id="PTHR42929:SF1">
    <property type="entry name" value="INNER MEMBRANE ABC TRANSPORTER PERMEASE PROTEIN YDCU-RELATED"/>
    <property type="match status" value="1"/>
</dbReference>
<accession>A0A9Q9P994</accession>
<dbReference type="PROSITE" id="PS50928">
    <property type="entry name" value="ABC_TM1"/>
    <property type="match status" value="1"/>
</dbReference>
<proteinExistence type="inferred from homology"/>
<comment type="similarity">
    <text evidence="2">Belongs to the binding-protein-dependent transport system permease family. CysTW subfamily.</text>
</comment>
<keyword evidence="6 8" id="KW-1133">Transmembrane helix</keyword>
<evidence type="ECO:0000313" key="11">
    <source>
        <dbReference type="EMBL" id="UYC81434.1"/>
    </source>
</evidence>
<feature type="transmembrane region" description="Helical" evidence="8">
    <location>
        <begin position="37"/>
        <end position="64"/>
    </location>
</feature>
<evidence type="ECO:0000256" key="8">
    <source>
        <dbReference type="RuleBase" id="RU363032"/>
    </source>
</evidence>
<sequence length="316" mass="33721">MSAVGVAPGLGPGGPGGSAGPSGSAPVRRGRRRSTPFFLALVGTAYLCVFFVIPLVSGLIVSLMTGNPDDGYTFTWNFGIYGSLFVDPQVPYLTFLLRSLWYGAAATIACIVVGYPVAYFIAFRVSPRWKNPLLMLVFISFLVSFIIRTDMWAFVLASQGPVVTTLQALGLAGKDFHILGTGGAVIFGDAYNDLAFMVLPIYAALERIDPRLGEAANDLYAGRFRAFWHTTLPLSRSGIFAGVLLVFIDSVGDPVNSALLGGTNTYTIGQAIQDAYSGNQQYNVAAALSTVLMVVLGIILFIYARVSGTDDLEDLV</sequence>
<dbReference type="KEGG" id="cpoi:OE229_02940"/>
<feature type="domain" description="ABC transmembrane type-1" evidence="10">
    <location>
        <begin position="96"/>
        <end position="303"/>
    </location>
</feature>
<feature type="transmembrane region" description="Helical" evidence="8">
    <location>
        <begin position="100"/>
        <end position="121"/>
    </location>
</feature>
<keyword evidence="3 8" id="KW-0813">Transport</keyword>